<proteinExistence type="predicted"/>
<evidence type="ECO:0000256" key="3">
    <source>
        <dbReference type="ARBA" id="ARBA00022679"/>
    </source>
</evidence>
<sequence length="360" mass="39762">MITVKAPGKLYIAGEYAVLEPGHPALVVALDRFITVSITETQDQGTINSRQYLETNFHWRRRGDQMIFDNRDNPYHYILEAIRVVEALALEMGHTLRVFDLDINSQLEDQGGRKYGLGSSAAVTVATVKALIEFYQLPLNRLDIFKLAAIAHFNVQGNGSLGDIAASVFGGWIAFSTFDKDWLRTVLKNNTFSEIIASDWPGLKIELLRVPSELELLIGWTGSPASTSHLVDRITIAKFAQKQQYQNFLESSRRCVETMIKGIKAAEVNVIKDGIRLNRQLIKQLGVFSQVDIETPELAELCQIAEDYGGAAKSSGAGGGDCGIVLTDHSVDQARLISAWNQHQITTLPLTVFELTGANV</sequence>
<dbReference type="NCBIfam" id="TIGR01220">
    <property type="entry name" value="Pmev_kin_Gr_pos"/>
    <property type="match status" value="1"/>
</dbReference>
<dbReference type="EMBL" id="JBHSSM010000015">
    <property type="protein sequence ID" value="MFC6315000.1"/>
    <property type="molecule type" value="Genomic_DNA"/>
</dbReference>
<evidence type="ECO:0000256" key="2">
    <source>
        <dbReference type="ARBA" id="ARBA00012958"/>
    </source>
</evidence>
<comment type="pathway">
    <text evidence="1">Isoprenoid biosynthesis; isopentenyl diphosphate biosynthesis via mevalonate pathway; isopentenyl diphosphate from (R)-mevalonate: step 2/3.</text>
</comment>
<evidence type="ECO:0000256" key="5">
    <source>
        <dbReference type="ARBA" id="ARBA00022777"/>
    </source>
</evidence>
<dbReference type="Proteomes" id="UP001596310">
    <property type="component" value="Unassembled WGS sequence"/>
</dbReference>
<evidence type="ECO:0000256" key="6">
    <source>
        <dbReference type="ARBA" id="ARBA00022840"/>
    </source>
</evidence>
<evidence type="ECO:0000256" key="1">
    <source>
        <dbReference type="ARBA" id="ARBA00005017"/>
    </source>
</evidence>
<evidence type="ECO:0000259" key="8">
    <source>
        <dbReference type="Pfam" id="PF08544"/>
    </source>
</evidence>
<protein>
    <recommendedName>
        <fullName evidence="2">phosphomevalonate kinase</fullName>
        <ecNumber evidence="2">2.7.4.2</ecNumber>
    </recommendedName>
</protein>
<feature type="domain" description="GHMP kinase N-terminal" evidence="7">
    <location>
        <begin position="82"/>
        <end position="171"/>
    </location>
</feature>
<reference evidence="10" key="1">
    <citation type="journal article" date="2019" name="Int. J. Syst. Evol. Microbiol.">
        <title>The Global Catalogue of Microorganisms (GCM) 10K type strain sequencing project: providing services to taxonomists for standard genome sequencing and annotation.</title>
        <authorList>
            <consortium name="The Broad Institute Genomics Platform"/>
            <consortium name="The Broad Institute Genome Sequencing Center for Infectious Disease"/>
            <person name="Wu L."/>
            <person name="Ma J."/>
        </authorList>
    </citation>
    <scope>NUCLEOTIDE SEQUENCE [LARGE SCALE GENOMIC DNA]</scope>
    <source>
        <strain evidence="10">CCM 8897</strain>
    </source>
</reference>
<dbReference type="Pfam" id="PF08544">
    <property type="entry name" value="GHMP_kinases_C"/>
    <property type="match status" value="1"/>
</dbReference>
<dbReference type="InterPro" id="IPR014721">
    <property type="entry name" value="Ribsml_uS5_D2-typ_fold_subgr"/>
</dbReference>
<organism evidence="9 10">
    <name type="scientific">Lapidilactobacillus achengensis</name>
    <dbReference type="NCBI Taxonomy" id="2486000"/>
    <lineage>
        <taxon>Bacteria</taxon>
        <taxon>Bacillati</taxon>
        <taxon>Bacillota</taxon>
        <taxon>Bacilli</taxon>
        <taxon>Lactobacillales</taxon>
        <taxon>Lactobacillaceae</taxon>
        <taxon>Lapidilactobacillus</taxon>
    </lineage>
</organism>
<gene>
    <name evidence="9" type="ORF">ACFQHW_05375</name>
</gene>
<dbReference type="SUPFAM" id="SSF54211">
    <property type="entry name" value="Ribosomal protein S5 domain 2-like"/>
    <property type="match status" value="1"/>
</dbReference>
<dbReference type="PRINTS" id="PR00959">
    <property type="entry name" value="MEVGALKINASE"/>
</dbReference>
<dbReference type="Gene3D" id="3.30.230.10">
    <property type="match status" value="1"/>
</dbReference>
<dbReference type="InterPro" id="IPR006204">
    <property type="entry name" value="GHMP_kinase_N_dom"/>
</dbReference>
<keyword evidence="4" id="KW-0547">Nucleotide-binding</keyword>
<dbReference type="EC" id="2.7.4.2" evidence="2"/>
<dbReference type="GO" id="GO:0004631">
    <property type="term" value="F:phosphomevalonate kinase activity"/>
    <property type="evidence" value="ECO:0007669"/>
    <property type="project" value="UniProtKB-EC"/>
</dbReference>
<evidence type="ECO:0000256" key="4">
    <source>
        <dbReference type="ARBA" id="ARBA00022741"/>
    </source>
</evidence>
<dbReference type="SUPFAM" id="SSF55060">
    <property type="entry name" value="GHMP Kinase, C-terminal domain"/>
    <property type="match status" value="1"/>
</dbReference>
<dbReference type="InterPro" id="IPR036554">
    <property type="entry name" value="GHMP_kinase_C_sf"/>
</dbReference>
<keyword evidence="5 9" id="KW-0418">Kinase</keyword>
<keyword evidence="6" id="KW-0067">ATP-binding</keyword>
<dbReference type="InterPro" id="IPR035102">
    <property type="entry name" value="Phosphomevalonate_kinase"/>
</dbReference>
<evidence type="ECO:0000313" key="10">
    <source>
        <dbReference type="Proteomes" id="UP001596310"/>
    </source>
</evidence>
<accession>A0ABW1UPK8</accession>
<dbReference type="InterPro" id="IPR020568">
    <property type="entry name" value="Ribosomal_Su5_D2-typ_SF"/>
</dbReference>
<dbReference type="InterPro" id="IPR013750">
    <property type="entry name" value="GHMP_kinase_C_dom"/>
</dbReference>
<dbReference type="PANTHER" id="PTHR31814">
    <property type="match status" value="1"/>
</dbReference>
<evidence type="ECO:0000259" key="7">
    <source>
        <dbReference type="Pfam" id="PF00288"/>
    </source>
</evidence>
<comment type="caution">
    <text evidence="9">The sequence shown here is derived from an EMBL/GenBank/DDBJ whole genome shotgun (WGS) entry which is preliminary data.</text>
</comment>
<keyword evidence="10" id="KW-1185">Reference proteome</keyword>
<dbReference type="InterPro" id="IPR005917">
    <property type="entry name" value="Pmev_kinase_bact"/>
</dbReference>
<dbReference type="Pfam" id="PF00288">
    <property type="entry name" value="GHMP_kinases_N"/>
    <property type="match status" value="1"/>
</dbReference>
<evidence type="ECO:0000313" key="9">
    <source>
        <dbReference type="EMBL" id="MFC6315000.1"/>
    </source>
</evidence>
<dbReference type="PANTHER" id="PTHR31814:SF2">
    <property type="entry name" value="PHOSPHOMEVALONATE KINASE"/>
    <property type="match status" value="1"/>
</dbReference>
<dbReference type="Gene3D" id="3.30.70.890">
    <property type="entry name" value="GHMP kinase, C-terminal domain"/>
    <property type="match status" value="1"/>
</dbReference>
<name>A0ABW1UPK8_9LACO</name>
<keyword evidence="3 9" id="KW-0808">Transferase</keyword>
<dbReference type="RefSeq" id="WP_125595896.1">
    <property type="nucleotide sequence ID" value="NZ_JBHSSM010000015.1"/>
</dbReference>
<feature type="domain" description="GHMP kinase C-terminal" evidence="8">
    <location>
        <begin position="275"/>
        <end position="343"/>
    </location>
</feature>